<comment type="caution">
    <text evidence="1">The sequence shown here is derived from an EMBL/GenBank/DDBJ whole genome shotgun (WGS) entry which is preliminary data.</text>
</comment>
<keyword evidence="2" id="KW-1185">Reference proteome</keyword>
<proteinExistence type="predicted"/>
<dbReference type="AlphaFoldDB" id="A0A4Y2SNK8"/>
<evidence type="ECO:0000313" key="2">
    <source>
        <dbReference type="Proteomes" id="UP000499080"/>
    </source>
</evidence>
<evidence type="ECO:0000313" key="1">
    <source>
        <dbReference type="EMBL" id="GBN89894.1"/>
    </source>
</evidence>
<dbReference type="EMBL" id="BGPR01023030">
    <property type="protein sequence ID" value="GBN89894.1"/>
    <property type="molecule type" value="Genomic_DNA"/>
</dbReference>
<protein>
    <submittedName>
        <fullName evidence="1">Uncharacterized protein</fullName>
    </submittedName>
</protein>
<organism evidence="1 2">
    <name type="scientific">Araneus ventricosus</name>
    <name type="common">Orbweaver spider</name>
    <name type="synonym">Epeira ventricosa</name>
    <dbReference type="NCBI Taxonomy" id="182803"/>
    <lineage>
        <taxon>Eukaryota</taxon>
        <taxon>Metazoa</taxon>
        <taxon>Ecdysozoa</taxon>
        <taxon>Arthropoda</taxon>
        <taxon>Chelicerata</taxon>
        <taxon>Arachnida</taxon>
        <taxon>Araneae</taxon>
        <taxon>Araneomorphae</taxon>
        <taxon>Entelegynae</taxon>
        <taxon>Araneoidea</taxon>
        <taxon>Araneidae</taxon>
        <taxon>Araneus</taxon>
    </lineage>
</organism>
<sequence length="163" mass="19579">MFRTVLVLIQHYNNEDEVYVDQITLNNIPCERTIRFHFSRRGESNLVRGLLKREFKNAQTKLQELQTQHPGIPRTTPVVGCLSEYERDYVKRVKNKDLQSETTHHDDFWKSFGDQIQWELKHLLQPSRIKDMKYFYDILPEMDVQVVVRYMSLYLSNNRNVCL</sequence>
<name>A0A4Y2SNK8_ARAVE</name>
<reference evidence="1 2" key="1">
    <citation type="journal article" date="2019" name="Sci. Rep.">
        <title>Orb-weaving spider Araneus ventricosus genome elucidates the spidroin gene catalogue.</title>
        <authorList>
            <person name="Kono N."/>
            <person name="Nakamura H."/>
            <person name="Ohtoshi R."/>
            <person name="Moran D.A.P."/>
            <person name="Shinohara A."/>
            <person name="Yoshida Y."/>
            <person name="Fujiwara M."/>
            <person name="Mori M."/>
            <person name="Tomita M."/>
            <person name="Arakawa K."/>
        </authorList>
    </citation>
    <scope>NUCLEOTIDE SEQUENCE [LARGE SCALE GENOMIC DNA]</scope>
</reference>
<accession>A0A4Y2SNK8</accession>
<dbReference type="Proteomes" id="UP000499080">
    <property type="component" value="Unassembled WGS sequence"/>
</dbReference>
<gene>
    <name evidence="1" type="ORF">AVEN_38387_1</name>
</gene>